<evidence type="ECO:0000313" key="3">
    <source>
        <dbReference type="Proteomes" id="UP000008703"/>
    </source>
</evidence>
<protein>
    <submittedName>
        <fullName evidence="2">DNA binding domain protein, excisionase family</fullName>
    </submittedName>
</protein>
<dbReference type="NCBIfam" id="TIGR01764">
    <property type="entry name" value="excise"/>
    <property type="match status" value="1"/>
</dbReference>
<dbReference type="RefSeq" id="WP_014060522.1">
    <property type="nucleotide sequence ID" value="NC_015957.1"/>
</dbReference>
<proteinExistence type="predicted"/>
<keyword evidence="3" id="KW-1185">Reference proteome</keyword>
<dbReference type="GO" id="GO:0003677">
    <property type="term" value="F:DNA binding"/>
    <property type="evidence" value="ECO:0007669"/>
    <property type="project" value="InterPro"/>
</dbReference>
<evidence type="ECO:0000259" key="1">
    <source>
        <dbReference type="Pfam" id="PF12728"/>
    </source>
</evidence>
<organism evidence="2 3">
    <name type="scientific">Streptomyces violaceusniger (strain Tu 4113)</name>
    <dbReference type="NCBI Taxonomy" id="653045"/>
    <lineage>
        <taxon>Bacteria</taxon>
        <taxon>Bacillati</taxon>
        <taxon>Actinomycetota</taxon>
        <taxon>Actinomycetes</taxon>
        <taxon>Kitasatosporales</taxon>
        <taxon>Streptomycetaceae</taxon>
        <taxon>Streptomyces</taxon>
        <taxon>Streptomyces violaceusniger group</taxon>
    </lineage>
</organism>
<dbReference type="Pfam" id="PF12728">
    <property type="entry name" value="HTH_17"/>
    <property type="match status" value="1"/>
</dbReference>
<dbReference type="HOGENOM" id="CLU_140176_9_1_11"/>
<dbReference type="InterPro" id="IPR009061">
    <property type="entry name" value="DNA-bd_dom_put_sf"/>
</dbReference>
<dbReference type="Gene3D" id="1.10.10.10">
    <property type="entry name" value="Winged helix-like DNA-binding domain superfamily/Winged helix DNA-binding domain"/>
    <property type="match status" value="1"/>
</dbReference>
<dbReference type="SUPFAM" id="SSF46955">
    <property type="entry name" value="Putative DNA-binding domain"/>
    <property type="match status" value="1"/>
</dbReference>
<dbReference type="EMBL" id="CP002994">
    <property type="protein sequence ID" value="AEM87052.1"/>
    <property type="molecule type" value="Genomic_DNA"/>
</dbReference>
<evidence type="ECO:0000313" key="2">
    <source>
        <dbReference type="EMBL" id="AEM87052.1"/>
    </source>
</evidence>
<feature type="domain" description="Helix-turn-helix" evidence="1">
    <location>
        <begin position="16"/>
        <end position="64"/>
    </location>
</feature>
<sequence length="71" mass="7935">MGSTQAAQNSRRPLATPDELAVYLGVSKATIYQWSSRGGGVPLIRVGRHLRARWTDVDAWLQQQVEQKTRA</sequence>
<dbReference type="InterPro" id="IPR041657">
    <property type="entry name" value="HTH_17"/>
</dbReference>
<dbReference type="eggNOG" id="COG3311">
    <property type="taxonomic scope" value="Bacteria"/>
</dbReference>
<reference evidence="2" key="1">
    <citation type="submission" date="2011-08" db="EMBL/GenBank/DDBJ databases">
        <title>Complete sequence of chromosome of Streptomyces violaceusniger Tu 4113.</title>
        <authorList>
            <consortium name="US DOE Joint Genome Institute"/>
            <person name="Lucas S."/>
            <person name="Han J."/>
            <person name="Lapidus A."/>
            <person name="Cheng J.-F."/>
            <person name="Goodwin L."/>
            <person name="Pitluck S."/>
            <person name="Peters L."/>
            <person name="Ivanova N."/>
            <person name="Daligault H."/>
            <person name="Detter J.C."/>
            <person name="Han C."/>
            <person name="Tapia R."/>
            <person name="Land M."/>
            <person name="Hauser L."/>
            <person name="Kyrpides N."/>
            <person name="Ivanova N."/>
            <person name="Pagani I."/>
            <person name="Hagen A."/>
            <person name="Katz L."/>
            <person name="Fiedler H.-P."/>
            <person name="Keasling J."/>
            <person name="Fortman J."/>
            <person name="Woyke T."/>
        </authorList>
    </citation>
    <scope>NUCLEOTIDE SEQUENCE [LARGE SCALE GENOMIC DNA]</scope>
    <source>
        <strain evidence="2">Tu 4113</strain>
    </source>
</reference>
<accession>G2P792</accession>
<gene>
    <name evidence="2" type="ORF">Strvi_7717</name>
</gene>
<dbReference type="InterPro" id="IPR036388">
    <property type="entry name" value="WH-like_DNA-bd_sf"/>
</dbReference>
<dbReference type="Proteomes" id="UP000008703">
    <property type="component" value="Chromosome"/>
</dbReference>
<dbReference type="AlphaFoldDB" id="G2P792"/>
<name>G2P792_STRV4</name>
<dbReference type="InterPro" id="IPR010093">
    <property type="entry name" value="SinI_DNA-bd"/>
</dbReference>
<dbReference type="KEGG" id="svl:Strvi_7717"/>